<keyword evidence="3" id="KW-1185">Reference proteome</keyword>
<feature type="domain" description="YodL-like" evidence="1">
    <location>
        <begin position="16"/>
        <end position="58"/>
    </location>
</feature>
<dbReference type="EMBL" id="JAMJEV010000027">
    <property type="protein sequence ID" value="MDO0825560.1"/>
    <property type="molecule type" value="Genomic_DNA"/>
</dbReference>
<sequence>MRFISYDQITKWSMTVRESNSLEAIYSKFNSNHPPGYTGHSLSISDVVELYDGEGSEFQVPIKESMTRNWSDGYSRA</sequence>
<gene>
    <name evidence="2" type="ORF">M8H41_22365</name>
</gene>
<name>A0ABT8QW53_9FIRM</name>
<organism evidence="2 3">
    <name type="scientific">Desulfosporosinus nitroreducens</name>
    <dbReference type="NCBI Taxonomy" id="2018668"/>
    <lineage>
        <taxon>Bacteria</taxon>
        <taxon>Bacillati</taxon>
        <taxon>Bacillota</taxon>
        <taxon>Clostridia</taxon>
        <taxon>Eubacteriales</taxon>
        <taxon>Desulfitobacteriaceae</taxon>
        <taxon>Desulfosporosinus</taxon>
    </lineage>
</organism>
<dbReference type="InterPro" id="IPR025923">
    <property type="entry name" value="YodL-like_dom"/>
</dbReference>
<proteinExistence type="predicted"/>
<comment type="caution">
    <text evidence="2">The sequence shown here is derived from an EMBL/GenBank/DDBJ whole genome shotgun (WGS) entry which is preliminary data.</text>
</comment>
<protein>
    <submittedName>
        <fullName evidence="2">YodL domain-containing protein</fullName>
    </submittedName>
</protein>
<evidence type="ECO:0000313" key="3">
    <source>
        <dbReference type="Proteomes" id="UP001176021"/>
    </source>
</evidence>
<dbReference type="Proteomes" id="UP001176021">
    <property type="component" value="Unassembled WGS sequence"/>
</dbReference>
<evidence type="ECO:0000313" key="2">
    <source>
        <dbReference type="EMBL" id="MDO0825560.1"/>
    </source>
</evidence>
<evidence type="ECO:0000259" key="1">
    <source>
        <dbReference type="Pfam" id="PF14191"/>
    </source>
</evidence>
<dbReference type="Pfam" id="PF14191">
    <property type="entry name" value="YodL"/>
    <property type="match status" value="1"/>
</dbReference>
<reference evidence="2" key="1">
    <citation type="submission" date="2022-05" db="EMBL/GenBank/DDBJ databases">
        <title>Expanded diversity of anoxic marine methylotrophy in a Black Sea sulfate reducing microorganism.</title>
        <authorList>
            <person name="Fischer P.Q."/>
            <person name="Stams A.J.M."/>
            <person name="Villanueva L."/>
            <person name="Sousa D.Z."/>
        </authorList>
    </citation>
    <scope>NUCLEOTIDE SEQUENCE</scope>
    <source>
        <strain evidence="2">P130</strain>
    </source>
</reference>
<accession>A0ABT8QW53</accession>